<dbReference type="HOGENOM" id="CLU_2361780_0_0_1"/>
<organism>
    <name type="scientific">Culex quinquefasciatus</name>
    <name type="common">Southern house mosquito</name>
    <name type="synonym">Culex pungens</name>
    <dbReference type="NCBI Taxonomy" id="7176"/>
    <lineage>
        <taxon>Eukaryota</taxon>
        <taxon>Metazoa</taxon>
        <taxon>Ecdysozoa</taxon>
        <taxon>Arthropoda</taxon>
        <taxon>Hexapoda</taxon>
        <taxon>Insecta</taxon>
        <taxon>Pterygota</taxon>
        <taxon>Neoptera</taxon>
        <taxon>Endopterygota</taxon>
        <taxon>Diptera</taxon>
        <taxon>Nematocera</taxon>
        <taxon>Culicoidea</taxon>
        <taxon>Culicidae</taxon>
        <taxon>Culicinae</taxon>
        <taxon>Culicini</taxon>
        <taxon>Culex</taxon>
        <taxon>Culex</taxon>
    </lineage>
</organism>
<sequence>MNEIDGGVGALHTPEDPSHHKHIRTALATGVGAAIAAGRGYKLVRSTSQVVAGSLHSYYIRFDGDGDKDQYKITAWSRPWLKEPTEALQITFVGKE</sequence>
<dbReference type="KEGG" id="cqu:CpipJ_CPIJ002770"/>
<dbReference type="VEuPathDB" id="VectorBase:CPIJ002770"/>
<dbReference type="AlphaFoldDB" id="B0W6L9"/>
<dbReference type="InterPro" id="IPR046350">
    <property type="entry name" value="Cystatin_sf"/>
</dbReference>
<keyword evidence="4" id="KW-1185">Reference proteome</keyword>
<dbReference type="OrthoDB" id="6357437at2759"/>
<accession>B0W6L9</accession>
<dbReference type="EMBL" id="DS231848">
    <property type="protein sequence ID" value="EDS36693.1"/>
    <property type="molecule type" value="Genomic_DNA"/>
</dbReference>
<reference evidence="2" key="1">
    <citation type="submission" date="2007-03" db="EMBL/GenBank/DDBJ databases">
        <title>Annotation of Culex pipiens quinquefasciatus.</title>
        <authorList>
            <consortium name="The Broad Institute Genome Sequencing Platform"/>
            <person name="Atkinson P.W."/>
            <person name="Hemingway J."/>
            <person name="Christensen B.M."/>
            <person name="Higgs S."/>
            <person name="Kodira C."/>
            <person name="Hannick L."/>
            <person name="Megy K."/>
            <person name="O'Leary S."/>
            <person name="Pearson M."/>
            <person name="Haas B.J."/>
            <person name="Mauceli E."/>
            <person name="Wortman J.R."/>
            <person name="Lee N.H."/>
            <person name="Guigo R."/>
            <person name="Stanke M."/>
            <person name="Alvarado L."/>
            <person name="Amedeo P."/>
            <person name="Antoine C.H."/>
            <person name="Arensburger P."/>
            <person name="Bidwell S.L."/>
            <person name="Crawford M."/>
            <person name="Camaro F."/>
            <person name="Devon K."/>
            <person name="Engels R."/>
            <person name="Hammond M."/>
            <person name="Howarth C."/>
            <person name="Koehrsen M."/>
            <person name="Lawson D."/>
            <person name="Montgomery P."/>
            <person name="Nene V."/>
            <person name="Nusbaum C."/>
            <person name="Puiu D."/>
            <person name="Romero-Severson J."/>
            <person name="Severson D.W."/>
            <person name="Shumway M."/>
            <person name="Sisk P."/>
            <person name="Stolte C."/>
            <person name="Zeng Q."/>
            <person name="Eisenstadt E."/>
            <person name="Fraser-Liggett C."/>
            <person name="Strausberg R."/>
            <person name="Galagan J."/>
            <person name="Birren B."/>
            <person name="Collins F.H."/>
        </authorList>
    </citation>
    <scope>NUCLEOTIDE SEQUENCE [LARGE SCALE GENOMIC DNA]</scope>
    <source>
        <strain evidence="2">JHB</strain>
    </source>
</reference>
<evidence type="ECO:0000256" key="1">
    <source>
        <dbReference type="SAM" id="MobiDB-lite"/>
    </source>
</evidence>
<feature type="region of interest" description="Disordered" evidence="1">
    <location>
        <begin position="1"/>
        <end position="21"/>
    </location>
</feature>
<dbReference type="VEuPathDB" id="VectorBase:CQUJHB002090"/>
<reference evidence="3" key="2">
    <citation type="submission" date="2020-05" db="UniProtKB">
        <authorList>
            <consortium name="EnsemblMetazoa"/>
        </authorList>
    </citation>
    <scope>IDENTIFICATION</scope>
    <source>
        <strain evidence="3">JHB</strain>
    </source>
</reference>
<evidence type="ECO:0000313" key="3">
    <source>
        <dbReference type="EnsemblMetazoa" id="CPIJ002770-PA"/>
    </source>
</evidence>
<evidence type="ECO:0000313" key="2">
    <source>
        <dbReference type="EMBL" id="EDS36693.1"/>
    </source>
</evidence>
<proteinExistence type="predicted"/>
<gene>
    <name evidence="3" type="primary">6033965</name>
    <name evidence="2" type="ORF">CpipJ_CPIJ002770</name>
</gene>
<name>B0W6L9_CULQU</name>
<dbReference type="Proteomes" id="UP000002320">
    <property type="component" value="Unassembled WGS sequence"/>
</dbReference>
<dbReference type="FunCoup" id="B0W6L9">
    <property type="interactions" value="1"/>
</dbReference>
<dbReference type="eggNOG" id="ENOG502T9C5">
    <property type="taxonomic scope" value="Eukaryota"/>
</dbReference>
<dbReference type="InParanoid" id="B0W6L9"/>
<protein>
    <submittedName>
        <fullName evidence="2 3">Cystatin-like protein</fullName>
    </submittedName>
</protein>
<dbReference type="SUPFAM" id="SSF54403">
    <property type="entry name" value="Cystatin/monellin"/>
    <property type="match status" value="1"/>
</dbReference>
<dbReference type="EnsemblMetazoa" id="CPIJ002770-RA">
    <property type="protein sequence ID" value="CPIJ002770-PA"/>
    <property type="gene ID" value="CPIJ002770"/>
</dbReference>
<dbReference type="Gene3D" id="3.10.450.10">
    <property type="match status" value="1"/>
</dbReference>
<evidence type="ECO:0000313" key="4">
    <source>
        <dbReference type="Proteomes" id="UP000002320"/>
    </source>
</evidence>